<feature type="transmembrane region" description="Helical" evidence="8">
    <location>
        <begin position="7"/>
        <end position="27"/>
    </location>
</feature>
<evidence type="ECO:0000256" key="1">
    <source>
        <dbReference type="ARBA" id="ARBA00004196"/>
    </source>
</evidence>
<reference evidence="9 10" key="1">
    <citation type="submission" date="2018-10" db="EMBL/GenBank/DDBJ databases">
        <title>An updated phylogeny of the Alphaproteobacteria reveals that the parasitic Rickettsiales and Holosporales have independent origins.</title>
        <authorList>
            <person name="Munoz-Gomez S.A."/>
            <person name="Hess S."/>
            <person name="Burger G."/>
            <person name="Lang B.F."/>
            <person name="Susko E."/>
            <person name="Slamovits C.H."/>
            <person name="Roger A.J."/>
        </authorList>
    </citation>
    <scope>NUCLEOTIDE SEQUENCE [LARGE SCALE GENOMIC DNA]</scope>
    <source>
        <strain evidence="9">HOLO01</strain>
    </source>
</reference>
<dbReference type="NCBIfam" id="TIGR01376">
    <property type="entry name" value="POMP_repeat"/>
    <property type="match status" value="3"/>
</dbReference>
<keyword evidence="7" id="KW-0998">Cell outer membrane</keyword>
<evidence type="ECO:0000256" key="3">
    <source>
        <dbReference type="ARBA" id="ARBA00004613"/>
    </source>
</evidence>
<dbReference type="RefSeq" id="WP_130153909.1">
    <property type="nucleotide sequence ID" value="NZ_SCFB01000005.1"/>
</dbReference>
<dbReference type="PANTHER" id="PTHR11319:SF35">
    <property type="entry name" value="OUTER MEMBRANE PROTEIN PMPC-RELATED"/>
    <property type="match status" value="1"/>
</dbReference>
<evidence type="ECO:0000256" key="2">
    <source>
        <dbReference type="ARBA" id="ARBA00004442"/>
    </source>
</evidence>
<name>A0A4Q7DMU8_9PROT</name>
<keyword evidence="6 8" id="KW-0472">Membrane</keyword>
<dbReference type="Pfam" id="PF02415">
    <property type="entry name" value="Chlam_PMP"/>
    <property type="match status" value="4"/>
</dbReference>
<dbReference type="Proteomes" id="UP000293550">
    <property type="component" value="Unassembled WGS sequence"/>
</dbReference>
<evidence type="ECO:0000256" key="4">
    <source>
        <dbReference type="ARBA" id="ARBA00022525"/>
    </source>
</evidence>
<keyword evidence="8" id="KW-1133">Transmembrane helix</keyword>
<keyword evidence="5" id="KW-0732">Signal</keyword>
<dbReference type="NCBIfam" id="TIGR02601">
    <property type="entry name" value="autotrns_rpt"/>
    <property type="match status" value="1"/>
</dbReference>
<keyword evidence="4" id="KW-0964">Secreted</keyword>
<keyword evidence="10" id="KW-1185">Reference proteome</keyword>
<dbReference type="AlphaFoldDB" id="A0A4Q7DMU8"/>
<accession>A0A4Q7DMU8</accession>
<comment type="subcellular location">
    <subcellularLocation>
        <location evidence="1">Cell envelope</location>
    </subcellularLocation>
    <subcellularLocation>
        <location evidence="2">Cell outer membrane</location>
    </subcellularLocation>
    <subcellularLocation>
        <location evidence="3">Secreted</location>
    </subcellularLocation>
</comment>
<dbReference type="InterPro" id="IPR013425">
    <property type="entry name" value="Autotrns_rpt"/>
</dbReference>
<comment type="caution">
    <text evidence="9">The sequence shown here is derived from an EMBL/GenBank/DDBJ whole genome shotgun (WGS) entry which is preliminary data.</text>
</comment>
<gene>
    <name evidence="9" type="ORF">EQU50_04265</name>
</gene>
<dbReference type="OrthoDB" id="7195851at2"/>
<dbReference type="GO" id="GO:0005576">
    <property type="term" value="C:extracellular region"/>
    <property type="evidence" value="ECO:0007669"/>
    <property type="project" value="UniProtKB-SubCell"/>
</dbReference>
<evidence type="ECO:0000313" key="10">
    <source>
        <dbReference type="Proteomes" id="UP000293550"/>
    </source>
</evidence>
<dbReference type="EMBL" id="SCFB01000005">
    <property type="protein sequence ID" value="RZI46156.1"/>
    <property type="molecule type" value="Genomic_DNA"/>
</dbReference>
<dbReference type="GO" id="GO:0009279">
    <property type="term" value="C:cell outer membrane"/>
    <property type="evidence" value="ECO:0007669"/>
    <property type="project" value="UniProtKB-SubCell"/>
</dbReference>
<sequence>MRFSFVYMGLYAGMGVFSSVCVGTVSLQGDTRTSNPYPTISAAILAAPSATDPNITLTSANDSETATSNLSDFLTVGITGMATGTTISPSPAGSIFPLFTRTFTSASGSLTISNLIISGFKSNSSGGAIAVTNNVGSGKIIALTDTRFIGNSTPSGTPGGAVYLDGTTTLNYGVSGVKTITLNPAATSPTLGDNDIACSSGNLFTKLGSGELVLNTNNANWLGSTNINEGAFIVGDSVARQGAIWGATTFGAFTVGTGSSKATLGGYGTVNASSLTFGANSIWRILVGGSAGSHGTLYVGSGGLTLTPGMQVQIDKTGTTSFPDKYTIATCGSGLRGAGNTPFANMLAALNAQLTGYNLSLSTNGQNLLLQQNTVTLQDPTLANGLGTSYANIYSALAAADRASAPILFPRANVHTESVSSDPSLFTGVTITSSELGGTTISPATLGAFALFDSSASADSTAQNLTLSNVTVQGFKAVGTSKSGYATGGGAITTTSDDSYVSTKTVNLIASGPVNFSRNDASPVNVGGGAIFANIVTISGSANRSVTFTDNQAAHGGAICTRRANATADPDTAGTVNLNTSGSNFVPVTFNGNKAIDSAEIGGGAICTGSLNAGGTSPLTFSGNTAASRGGAVYTVVGVIISCPTTFKDNNVPHLYGVYTYGGAIFSAGNVSLTDTQFINNSAATGGGAVFMNGQEESTATFTYTVTNSKIITLNPPMSDLSFPAIDHDTIACSSTDAHFVKEGTGTLILNTNNIDWKGNTTVKAGAMIVGGTSANVAFWGTTDGTIIVKGGAIFGGYGYINAKTVTFEANSIWWLVPTDSDKGLQMPGTSGSLTLNPSMKVQLGAFPYPFANSGYTVAKYGKLRDSNGDTAPADSETVLAPLNDQLVTYGLQLKQNTINGSPATPYYSLILQQVATRLYLGSPPVQNVLVTFDAPGGKITRYGQGLVVWYGMPGTDGNFFGGALSCVALNNRAKMVRSTDGSASSSNTVTPWSWTGSAALPIGKTYAWQLWKSKYGETPTYSISPATNWIAQGQLSLTDSSVLSLTYQITPGEKS</sequence>
<organism evidence="9 10">
    <name type="scientific">Candidatus Finniella inopinata</name>
    <dbReference type="NCBI Taxonomy" id="1696036"/>
    <lineage>
        <taxon>Bacteria</taxon>
        <taxon>Pseudomonadati</taxon>
        <taxon>Pseudomonadota</taxon>
        <taxon>Alphaproteobacteria</taxon>
        <taxon>Holosporales</taxon>
        <taxon>Candidatus Paracaedibacteraceae</taxon>
        <taxon>Candidatus Finniella</taxon>
    </lineage>
</organism>
<evidence type="ECO:0000256" key="7">
    <source>
        <dbReference type="ARBA" id="ARBA00023237"/>
    </source>
</evidence>
<proteinExistence type="predicted"/>
<dbReference type="InterPro" id="IPR003368">
    <property type="entry name" value="POMP_repeat"/>
</dbReference>
<dbReference type="PANTHER" id="PTHR11319">
    <property type="entry name" value="G PROTEIN-COUPLED RECEPTOR-RELATED"/>
    <property type="match status" value="1"/>
</dbReference>
<evidence type="ECO:0000256" key="5">
    <source>
        <dbReference type="ARBA" id="ARBA00022729"/>
    </source>
</evidence>
<keyword evidence="8" id="KW-0812">Transmembrane</keyword>
<evidence type="ECO:0000256" key="8">
    <source>
        <dbReference type="SAM" id="Phobius"/>
    </source>
</evidence>
<evidence type="ECO:0000256" key="6">
    <source>
        <dbReference type="ARBA" id="ARBA00023136"/>
    </source>
</evidence>
<evidence type="ECO:0000313" key="9">
    <source>
        <dbReference type="EMBL" id="RZI46156.1"/>
    </source>
</evidence>
<protein>
    <submittedName>
        <fullName evidence="9">Uncharacterized protein</fullName>
    </submittedName>
</protein>